<dbReference type="PANTHER" id="PTHR42973">
    <property type="entry name" value="BINDING OXIDOREDUCTASE, PUTATIVE (AFU_ORTHOLOGUE AFUA_1G17690)-RELATED"/>
    <property type="match status" value="1"/>
</dbReference>
<evidence type="ECO:0000256" key="4">
    <source>
        <dbReference type="ARBA" id="ARBA00023002"/>
    </source>
</evidence>
<dbReference type="Gene3D" id="3.30.465.10">
    <property type="match status" value="1"/>
</dbReference>
<dbReference type="SUPFAM" id="SSF56176">
    <property type="entry name" value="FAD-binding/transporter-associated domain-like"/>
    <property type="match status" value="1"/>
</dbReference>
<comment type="caution">
    <text evidence="7">The sequence shown here is derived from an EMBL/GenBank/DDBJ whole genome shotgun (WGS) entry which is preliminary data.</text>
</comment>
<evidence type="ECO:0000256" key="3">
    <source>
        <dbReference type="ARBA" id="ARBA00022827"/>
    </source>
</evidence>
<keyword evidence="8" id="KW-1185">Reference proteome</keyword>
<dbReference type="Gene3D" id="3.40.462.20">
    <property type="match status" value="1"/>
</dbReference>
<dbReference type="Gene3D" id="3.30.43.10">
    <property type="entry name" value="Uridine Diphospho-n-acetylenolpyruvylglucosamine Reductase, domain 2"/>
    <property type="match status" value="1"/>
</dbReference>
<proteinExistence type="inferred from homology"/>
<dbReference type="InterPro" id="IPR016169">
    <property type="entry name" value="FAD-bd_PCMH_sub2"/>
</dbReference>
<keyword evidence="3" id="KW-0274">FAD</keyword>
<dbReference type="InterPro" id="IPR006094">
    <property type="entry name" value="Oxid_FAD_bind_N"/>
</dbReference>
<evidence type="ECO:0000256" key="2">
    <source>
        <dbReference type="ARBA" id="ARBA00022630"/>
    </source>
</evidence>
<reference evidence="7 8" key="1">
    <citation type="submission" date="2024-04" db="EMBL/GenBank/DDBJ databases">
        <title>Phyllosticta paracitricarpa is synonymous to the EU quarantine fungus P. citricarpa based on phylogenomic analyses.</title>
        <authorList>
            <consortium name="Lawrence Berkeley National Laboratory"/>
            <person name="Van Ingen-Buijs V.A."/>
            <person name="Van Westerhoven A.C."/>
            <person name="Haridas S."/>
            <person name="Skiadas P."/>
            <person name="Martin F."/>
            <person name="Groenewald J.Z."/>
            <person name="Crous P.W."/>
            <person name="Seidl M.F."/>
        </authorList>
    </citation>
    <scope>NUCLEOTIDE SEQUENCE [LARGE SCALE GENOMIC DNA]</scope>
    <source>
        <strain evidence="7 8">CBS 123374</strain>
    </source>
</reference>
<dbReference type="PANTHER" id="PTHR42973:SF17">
    <property type="entry name" value="OXIDASE, PUTATIVE (AFU_ORTHOLOGUE AFUA_6G14340)-RELATED"/>
    <property type="match status" value="1"/>
</dbReference>
<dbReference type="PROSITE" id="PS51387">
    <property type="entry name" value="FAD_PCMH"/>
    <property type="match status" value="1"/>
</dbReference>
<evidence type="ECO:0000313" key="7">
    <source>
        <dbReference type="EMBL" id="KAK8246669.1"/>
    </source>
</evidence>
<keyword evidence="2" id="KW-0285">Flavoprotein</keyword>
<dbReference type="Pfam" id="PF01565">
    <property type="entry name" value="FAD_binding_4"/>
    <property type="match status" value="1"/>
</dbReference>
<feature type="signal peptide" evidence="5">
    <location>
        <begin position="1"/>
        <end position="21"/>
    </location>
</feature>
<evidence type="ECO:0000256" key="1">
    <source>
        <dbReference type="ARBA" id="ARBA00005466"/>
    </source>
</evidence>
<evidence type="ECO:0000313" key="8">
    <source>
        <dbReference type="Proteomes" id="UP001492380"/>
    </source>
</evidence>
<protein>
    <recommendedName>
        <fullName evidence="6">FAD-binding PCMH-type domain-containing protein</fullName>
    </recommendedName>
</protein>
<feature type="domain" description="FAD-binding PCMH-type" evidence="6">
    <location>
        <begin position="69"/>
        <end position="243"/>
    </location>
</feature>
<dbReference type="InterPro" id="IPR012951">
    <property type="entry name" value="BBE"/>
</dbReference>
<evidence type="ECO:0000256" key="5">
    <source>
        <dbReference type="SAM" id="SignalP"/>
    </source>
</evidence>
<dbReference type="PROSITE" id="PS00862">
    <property type="entry name" value="OX2_COVAL_FAD"/>
    <property type="match status" value="1"/>
</dbReference>
<accession>A0ABR1Z2S1</accession>
<dbReference type="Proteomes" id="UP001492380">
    <property type="component" value="Unassembled WGS sequence"/>
</dbReference>
<dbReference type="InterPro" id="IPR016167">
    <property type="entry name" value="FAD-bd_PCMH_sub1"/>
</dbReference>
<evidence type="ECO:0000259" key="6">
    <source>
        <dbReference type="PROSITE" id="PS51387"/>
    </source>
</evidence>
<keyword evidence="5" id="KW-0732">Signal</keyword>
<comment type="similarity">
    <text evidence="1">Belongs to the oxygen-dependent FAD-linked oxidoreductase family.</text>
</comment>
<dbReference type="InterPro" id="IPR050416">
    <property type="entry name" value="FAD-linked_Oxidoreductase"/>
</dbReference>
<dbReference type="EMBL" id="JBBWRZ010000001">
    <property type="protein sequence ID" value="KAK8246669.1"/>
    <property type="molecule type" value="Genomic_DNA"/>
</dbReference>
<keyword evidence="4" id="KW-0560">Oxidoreductase</keyword>
<gene>
    <name evidence="7" type="ORF">HDK90DRAFT_461488</name>
</gene>
<feature type="chain" id="PRO_5047089519" description="FAD-binding PCMH-type domain-containing protein" evidence="5">
    <location>
        <begin position="22"/>
        <end position="478"/>
    </location>
</feature>
<name>A0ABR1Z2S1_9PEZI</name>
<sequence>MLIPTTLAWLLHLAVGTAASAKPDLVLRAGDKDLENCLNDAVGGDKARAQFPDEFLYELKDVRPLNLDIPVTPAAITYPETSEEVAAIVRCAVRYNRKVQGRSGGHSYGNYCLGGAGSTAVVVDLKNFQQFEIDKTSWIATMGAGTLLEDSENRLHENGNRVISQGVAPQVGLGGHASIGGLGPLGRQLGSSADQVVEVEVVLANSSVIRASKDENKDVFFAVLGAGASFGIITEYKFQTSPEPGAMIRYTYNVTTGDAKSLATAFKAWNKLVSDPDLSWKFASTLTILEHTISISGSKLDIMIMDDAVGKIGQALEDVGLHLSGLQTSFYAKSLTFTPSTLMNDQAIDALFEYLENSKKNALLWFVIFDLAGGYINTVPLDERAYPHRSVLYFMQSYAITLGRVSQTTRDFLNGINQLIIENVPGVGGAYAGYVDPFLQNAQQEYWGPNLPRLEQIKADIDKDDVFHNPQSVRPATS</sequence>
<dbReference type="Pfam" id="PF08031">
    <property type="entry name" value="BBE"/>
    <property type="match status" value="1"/>
</dbReference>
<dbReference type="InterPro" id="IPR006093">
    <property type="entry name" value="Oxy_OxRdtase_FAD_BS"/>
</dbReference>
<dbReference type="InterPro" id="IPR036318">
    <property type="entry name" value="FAD-bd_PCMH-like_sf"/>
</dbReference>
<organism evidence="7 8">
    <name type="scientific">Phyllosticta capitalensis</name>
    <dbReference type="NCBI Taxonomy" id="121624"/>
    <lineage>
        <taxon>Eukaryota</taxon>
        <taxon>Fungi</taxon>
        <taxon>Dikarya</taxon>
        <taxon>Ascomycota</taxon>
        <taxon>Pezizomycotina</taxon>
        <taxon>Dothideomycetes</taxon>
        <taxon>Dothideomycetes incertae sedis</taxon>
        <taxon>Botryosphaeriales</taxon>
        <taxon>Phyllostictaceae</taxon>
        <taxon>Phyllosticta</taxon>
    </lineage>
</organism>
<dbReference type="InterPro" id="IPR016166">
    <property type="entry name" value="FAD-bd_PCMH"/>
</dbReference>